<comment type="catalytic activity">
    <reaction evidence="8">
        <text>L-seryl-[protein] + ATP = O-phospho-L-seryl-[protein] + ADP + H(+)</text>
        <dbReference type="Rhea" id="RHEA:17989"/>
        <dbReference type="Rhea" id="RHEA-COMP:9863"/>
        <dbReference type="Rhea" id="RHEA-COMP:11604"/>
        <dbReference type="ChEBI" id="CHEBI:15378"/>
        <dbReference type="ChEBI" id="CHEBI:29999"/>
        <dbReference type="ChEBI" id="CHEBI:30616"/>
        <dbReference type="ChEBI" id="CHEBI:83421"/>
        <dbReference type="ChEBI" id="CHEBI:456216"/>
        <dbReference type="EC" id="2.7.11.1"/>
    </reaction>
</comment>
<evidence type="ECO:0000256" key="5">
    <source>
        <dbReference type="ARBA" id="ARBA00022777"/>
    </source>
</evidence>
<organism evidence="11 12">
    <name type="scientific">Aspergillus ibericus CBS 121593</name>
    <dbReference type="NCBI Taxonomy" id="1448316"/>
    <lineage>
        <taxon>Eukaryota</taxon>
        <taxon>Fungi</taxon>
        <taxon>Dikarya</taxon>
        <taxon>Ascomycota</taxon>
        <taxon>Pezizomycotina</taxon>
        <taxon>Eurotiomycetes</taxon>
        <taxon>Eurotiomycetidae</taxon>
        <taxon>Eurotiales</taxon>
        <taxon>Aspergillaceae</taxon>
        <taxon>Aspergillus</taxon>
        <taxon>Aspergillus subgen. Circumdati</taxon>
    </lineage>
</organism>
<evidence type="ECO:0000256" key="3">
    <source>
        <dbReference type="ARBA" id="ARBA00022679"/>
    </source>
</evidence>
<keyword evidence="3" id="KW-0808">Transferase</keyword>
<evidence type="ECO:0000256" key="9">
    <source>
        <dbReference type="SAM" id="Phobius"/>
    </source>
</evidence>
<dbReference type="PANTHER" id="PTHR47634">
    <property type="entry name" value="PROTEIN KINASE DOMAIN-CONTAINING PROTEIN-RELATED"/>
    <property type="match status" value="1"/>
</dbReference>
<dbReference type="GO" id="GO:0005524">
    <property type="term" value="F:ATP binding"/>
    <property type="evidence" value="ECO:0007669"/>
    <property type="project" value="UniProtKB-KW"/>
</dbReference>
<evidence type="ECO:0000256" key="8">
    <source>
        <dbReference type="ARBA" id="ARBA00048679"/>
    </source>
</evidence>
<keyword evidence="12" id="KW-1185">Reference proteome</keyword>
<feature type="domain" description="Protein kinase" evidence="10">
    <location>
        <begin position="1"/>
        <end position="134"/>
    </location>
</feature>
<gene>
    <name evidence="11" type="ORF">BO80DRAFT_65367</name>
</gene>
<keyword evidence="9" id="KW-0472">Membrane</keyword>
<dbReference type="InterPro" id="IPR051334">
    <property type="entry name" value="SRPK"/>
</dbReference>
<dbReference type="InterPro" id="IPR008271">
    <property type="entry name" value="Ser/Thr_kinase_AS"/>
</dbReference>
<dbReference type="GO" id="GO:0004674">
    <property type="term" value="F:protein serine/threonine kinase activity"/>
    <property type="evidence" value="ECO:0007669"/>
    <property type="project" value="UniProtKB-KW"/>
</dbReference>
<evidence type="ECO:0000256" key="1">
    <source>
        <dbReference type="ARBA" id="ARBA00012513"/>
    </source>
</evidence>
<dbReference type="STRING" id="1448316.A0A395H0F6"/>
<dbReference type="RefSeq" id="XP_025575644.1">
    <property type="nucleotide sequence ID" value="XM_025724677.1"/>
</dbReference>
<dbReference type="AlphaFoldDB" id="A0A395H0F6"/>
<accession>A0A395H0F6</accession>
<keyword evidence="9" id="KW-1133">Transmembrane helix</keyword>
<name>A0A395H0F6_9EURO</name>
<sequence>MILQGLEYLHSQCRVIHTDLKPDNILLSLRNPSILEEVAQEEMTDPRPQKHLGDRIIYLSRNQFGLEVRDLGRPVIPDFGLAVDGSKIHTHTHRIQPDEYRTPEVILGRIGAVVLMFGIWGLRYVYRFLLGNSK</sequence>
<reference evidence="11 12" key="1">
    <citation type="submission" date="2018-02" db="EMBL/GenBank/DDBJ databases">
        <title>The genomes of Aspergillus section Nigri reveals drivers in fungal speciation.</title>
        <authorList>
            <consortium name="DOE Joint Genome Institute"/>
            <person name="Vesth T.C."/>
            <person name="Nybo J."/>
            <person name="Theobald S."/>
            <person name="Brandl J."/>
            <person name="Frisvad J.C."/>
            <person name="Nielsen K.F."/>
            <person name="Lyhne E.K."/>
            <person name="Kogle M.E."/>
            <person name="Kuo A."/>
            <person name="Riley R."/>
            <person name="Clum A."/>
            <person name="Nolan M."/>
            <person name="Lipzen A."/>
            <person name="Salamov A."/>
            <person name="Henrissat B."/>
            <person name="Wiebenga A."/>
            <person name="De vries R.P."/>
            <person name="Grigoriev I.V."/>
            <person name="Mortensen U.H."/>
            <person name="Andersen M.R."/>
            <person name="Baker S.E."/>
        </authorList>
    </citation>
    <scope>NUCLEOTIDE SEQUENCE [LARGE SCALE GENOMIC DNA]</scope>
    <source>
        <strain evidence="11 12">CBS 121593</strain>
    </source>
</reference>
<dbReference type="PROSITE" id="PS50011">
    <property type="entry name" value="PROTEIN_KINASE_DOM"/>
    <property type="match status" value="1"/>
</dbReference>
<keyword evidence="9" id="KW-0812">Transmembrane</keyword>
<dbReference type="OrthoDB" id="5979581at2759"/>
<evidence type="ECO:0000259" key="10">
    <source>
        <dbReference type="PROSITE" id="PS50011"/>
    </source>
</evidence>
<comment type="catalytic activity">
    <reaction evidence="7">
        <text>L-threonyl-[protein] + ATP = O-phospho-L-threonyl-[protein] + ADP + H(+)</text>
        <dbReference type="Rhea" id="RHEA:46608"/>
        <dbReference type="Rhea" id="RHEA-COMP:11060"/>
        <dbReference type="Rhea" id="RHEA-COMP:11605"/>
        <dbReference type="ChEBI" id="CHEBI:15378"/>
        <dbReference type="ChEBI" id="CHEBI:30013"/>
        <dbReference type="ChEBI" id="CHEBI:30616"/>
        <dbReference type="ChEBI" id="CHEBI:61977"/>
        <dbReference type="ChEBI" id="CHEBI:456216"/>
        <dbReference type="EC" id="2.7.11.1"/>
    </reaction>
</comment>
<evidence type="ECO:0000313" key="12">
    <source>
        <dbReference type="Proteomes" id="UP000249402"/>
    </source>
</evidence>
<dbReference type="Proteomes" id="UP000249402">
    <property type="component" value="Unassembled WGS sequence"/>
</dbReference>
<dbReference type="EMBL" id="KZ824436">
    <property type="protein sequence ID" value="RAL01317.1"/>
    <property type="molecule type" value="Genomic_DNA"/>
</dbReference>
<evidence type="ECO:0000256" key="7">
    <source>
        <dbReference type="ARBA" id="ARBA00047899"/>
    </source>
</evidence>
<keyword evidence="5" id="KW-0418">Kinase</keyword>
<dbReference type="Pfam" id="PF00069">
    <property type="entry name" value="Pkinase"/>
    <property type="match status" value="1"/>
</dbReference>
<dbReference type="PANTHER" id="PTHR47634:SF4">
    <property type="entry name" value="SRSF PROTEIN KINASE 1"/>
    <property type="match status" value="1"/>
</dbReference>
<dbReference type="InterPro" id="IPR000719">
    <property type="entry name" value="Prot_kinase_dom"/>
</dbReference>
<keyword evidence="4" id="KW-0547">Nucleotide-binding</keyword>
<dbReference type="GO" id="GO:0000245">
    <property type="term" value="P:spliceosomal complex assembly"/>
    <property type="evidence" value="ECO:0007669"/>
    <property type="project" value="TreeGrafter"/>
</dbReference>
<evidence type="ECO:0000256" key="2">
    <source>
        <dbReference type="ARBA" id="ARBA00022527"/>
    </source>
</evidence>
<keyword evidence="2" id="KW-0723">Serine/threonine-protein kinase</keyword>
<dbReference type="InterPro" id="IPR011009">
    <property type="entry name" value="Kinase-like_dom_sf"/>
</dbReference>
<keyword evidence="6" id="KW-0067">ATP-binding</keyword>
<evidence type="ECO:0000256" key="6">
    <source>
        <dbReference type="ARBA" id="ARBA00022840"/>
    </source>
</evidence>
<proteinExistence type="predicted"/>
<evidence type="ECO:0000256" key="4">
    <source>
        <dbReference type="ARBA" id="ARBA00022741"/>
    </source>
</evidence>
<dbReference type="SUPFAM" id="SSF56112">
    <property type="entry name" value="Protein kinase-like (PK-like)"/>
    <property type="match status" value="1"/>
</dbReference>
<dbReference type="VEuPathDB" id="FungiDB:BO80DRAFT_65367"/>
<protein>
    <recommendedName>
        <fullName evidence="1">non-specific serine/threonine protein kinase</fullName>
        <ecNumber evidence="1">2.7.11.1</ecNumber>
    </recommendedName>
</protein>
<dbReference type="GO" id="GO:0005634">
    <property type="term" value="C:nucleus"/>
    <property type="evidence" value="ECO:0007669"/>
    <property type="project" value="TreeGrafter"/>
</dbReference>
<dbReference type="GO" id="GO:0035556">
    <property type="term" value="P:intracellular signal transduction"/>
    <property type="evidence" value="ECO:0007669"/>
    <property type="project" value="TreeGrafter"/>
</dbReference>
<dbReference type="EC" id="2.7.11.1" evidence="1"/>
<dbReference type="Gene3D" id="1.10.510.10">
    <property type="entry name" value="Transferase(Phosphotransferase) domain 1"/>
    <property type="match status" value="1"/>
</dbReference>
<feature type="transmembrane region" description="Helical" evidence="9">
    <location>
        <begin position="106"/>
        <end position="126"/>
    </location>
</feature>
<dbReference type="GO" id="GO:0005737">
    <property type="term" value="C:cytoplasm"/>
    <property type="evidence" value="ECO:0007669"/>
    <property type="project" value="TreeGrafter"/>
</dbReference>
<evidence type="ECO:0000313" key="11">
    <source>
        <dbReference type="EMBL" id="RAL01317.1"/>
    </source>
</evidence>
<dbReference type="PROSITE" id="PS00108">
    <property type="entry name" value="PROTEIN_KINASE_ST"/>
    <property type="match status" value="1"/>
</dbReference>
<dbReference type="GO" id="GO:0050684">
    <property type="term" value="P:regulation of mRNA processing"/>
    <property type="evidence" value="ECO:0007669"/>
    <property type="project" value="TreeGrafter"/>
</dbReference>
<dbReference type="GeneID" id="37229542"/>